<dbReference type="EMBL" id="CP097121">
    <property type="protein sequence ID" value="USS90355.1"/>
    <property type="molecule type" value="Genomic_DNA"/>
</dbReference>
<keyword evidence="2" id="KW-1185">Reference proteome</keyword>
<accession>A0ABY5BZ91</accession>
<proteinExistence type="predicted"/>
<protein>
    <submittedName>
        <fullName evidence="1">Uncharacterized protein</fullName>
    </submittedName>
</protein>
<sequence length="121" mass="13264">MILVVKDSHDFKGTISVNYRSIRVDECNTVFFGLIPAGKSVQNIPINNVSGVTINTAYKLSRMVLGVIEFLNGIITTLSIEKSGSSYDLAVPFFDKSKIQEAADAINKNLDTHEDKGDLNL</sequence>
<dbReference type="RefSeq" id="WP_252794876.1">
    <property type="nucleotide sequence ID" value="NZ_CP097121.1"/>
</dbReference>
<name>A0ABY5BZ91_9LACO</name>
<dbReference type="Proteomes" id="UP001056164">
    <property type="component" value="Chromosome"/>
</dbReference>
<gene>
    <name evidence="1" type="ORF">M3M37_05810</name>
</gene>
<evidence type="ECO:0000313" key="1">
    <source>
        <dbReference type="EMBL" id="USS90355.1"/>
    </source>
</evidence>
<reference evidence="1" key="1">
    <citation type="submission" date="2022-05" db="EMBL/GenBank/DDBJ databases">
        <authorList>
            <person name="Oliphant S.A."/>
            <person name="Watson-Haigh N.S."/>
            <person name="Sumby K.M."/>
            <person name="Gardner J.M."/>
            <person name="Jiranek V."/>
        </authorList>
    </citation>
    <scope>NUCLEOTIDE SEQUENCE</scope>
    <source>
        <strain evidence="1">KI4_A6</strain>
    </source>
</reference>
<organism evidence="1 2">
    <name type="scientific">Fructilactobacillus carniphilus</name>
    <dbReference type="NCBI Taxonomy" id="2940297"/>
    <lineage>
        <taxon>Bacteria</taxon>
        <taxon>Bacillati</taxon>
        <taxon>Bacillota</taxon>
        <taxon>Bacilli</taxon>
        <taxon>Lactobacillales</taxon>
        <taxon>Lactobacillaceae</taxon>
        <taxon>Fructilactobacillus</taxon>
    </lineage>
</organism>
<evidence type="ECO:0000313" key="2">
    <source>
        <dbReference type="Proteomes" id="UP001056164"/>
    </source>
</evidence>